<proteinExistence type="predicted"/>
<sequence>MSLSPDSQASATFPLPKTTIIINNLKKDDFVDTNPHTSFSSHTQLTVVDQIKLTVLNLVPAGKQDNYFLSHIEYWSNLPFLNRIIIILRDEESAAELHQFLTSHSLQPSLVASFPYIKVSLQENLLSRSKSFDSLIKTPAHVNLTTQLTNFKKYHNGEYPEPEPQPFNVFEDLSKMGIDVSEYNNEEQLNELKLPNVKRTKSLTKTLFRPKPSLSLSIPDQGQERPAGRGFPESPTITLDETF</sequence>
<feature type="region of interest" description="Disordered" evidence="1">
    <location>
        <begin position="211"/>
        <end position="243"/>
    </location>
</feature>
<dbReference type="Proteomes" id="UP000094285">
    <property type="component" value="Unassembled WGS sequence"/>
</dbReference>
<evidence type="ECO:0000313" key="2">
    <source>
        <dbReference type="EMBL" id="ODV78857.1"/>
    </source>
</evidence>
<organism evidence="2 3">
    <name type="scientific">Suhomyces tanzawaensis NRRL Y-17324</name>
    <dbReference type="NCBI Taxonomy" id="984487"/>
    <lineage>
        <taxon>Eukaryota</taxon>
        <taxon>Fungi</taxon>
        <taxon>Dikarya</taxon>
        <taxon>Ascomycota</taxon>
        <taxon>Saccharomycotina</taxon>
        <taxon>Pichiomycetes</taxon>
        <taxon>Debaryomycetaceae</taxon>
        <taxon>Suhomyces</taxon>
    </lineage>
</organism>
<evidence type="ECO:0000256" key="1">
    <source>
        <dbReference type="SAM" id="MobiDB-lite"/>
    </source>
</evidence>
<name>A0A1E4SH93_9ASCO</name>
<keyword evidence="3" id="KW-1185">Reference proteome</keyword>
<dbReference type="RefSeq" id="XP_020063979.1">
    <property type="nucleotide sequence ID" value="XM_020208216.1"/>
</dbReference>
<dbReference type="OrthoDB" id="4069757at2759"/>
<dbReference type="AlphaFoldDB" id="A0A1E4SH93"/>
<dbReference type="GeneID" id="30982353"/>
<dbReference type="EMBL" id="KV453913">
    <property type="protein sequence ID" value="ODV78857.1"/>
    <property type="molecule type" value="Genomic_DNA"/>
</dbReference>
<dbReference type="STRING" id="984487.A0A1E4SH93"/>
<gene>
    <name evidence="2" type="ORF">CANTADRAFT_278682</name>
</gene>
<evidence type="ECO:0000313" key="3">
    <source>
        <dbReference type="Proteomes" id="UP000094285"/>
    </source>
</evidence>
<reference evidence="3" key="1">
    <citation type="submission" date="2016-05" db="EMBL/GenBank/DDBJ databases">
        <title>Comparative genomics of biotechnologically important yeasts.</title>
        <authorList>
            <consortium name="DOE Joint Genome Institute"/>
            <person name="Riley R."/>
            <person name="Haridas S."/>
            <person name="Wolfe K.H."/>
            <person name="Lopes M.R."/>
            <person name="Hittinger C.T."/>
            <person name="Goker M."/>
            <person name="Salamov A."/>
            <person name="Wisecaver J."/>
            <person name="Long T.M."/>
            <person name="Aerts A.L."/>
            <person name="Barry K."/>
            <person name="Choi C."/>
            <person name="Clum A."/>
            <person name="Coughlan A.Y."/>
            <person name="Deshpande S."/>
            <person name="Douglass A.P."/>
            <person name="Hanson S.J."/>
            <person name="Klenk H.-P."/>
            <person name="Labutti K."/>
            <person name="Lapidus A."/>
            <person name="Lindquist E."/>
            <person name="Lipzen A."/>
            <person name="Meier-Kolthoff J.P."/>
            <person name="Ohm R.A."/>
            <person name="Otillar R.P."/>
            <person name="Pangilinan J."/>
            <person name="Peng Y."/>
            <person name="Rokas A."/>
            <person name="Rosa C.A."/>
            <person name="Scheuner C."/>
            <person name="Sibirny A.A."/>
            <person name="Slot J.C."/>
            <person name="Stielow J.B."/>
            <person name="Sun H."/>
            <person name="Kurtzman C.P."/>
            <person name="Blackwell M."/>
            <person name="Grigoriev I.V."/>
            <person name="Jeffries T.W."/>
        </authorList>
    </citation>
    <scope>NUCLEOTIDE SEQUENCE [LARGE SCALE GENOMIC DNA]</scope>
    <source>
        <strain evidence="3">NRRL Y-17324</strain>
    </source>
</reference>
<accession>A0A1E4SH93</accession>
<protein>
    <submittedName>
        <fullName evidence="2">Uncharacterized protein</fullName>
    </submittedName>
</protein>